<dbReference type="AlphaFoldDB" id="A0ABD5XC32"/>
<keyword evidence="5" id="KW-1185">Reference proteome</keyword>
<dbReference type="RefSeq" id="WP_390243032.1">
    <property type="nucleotide sequence ID" value="NZ_JBHTAB010000002.1"/>
</dbReference>
<sequence>MVGGTLRDIRAEIRALSRSDGDYAVVCGRTGAEPPAATGRRFPDRRAAGEAAELTRDYRATLRRYDPNIPYDDPLVYEVSEGPPRAATEASSDEYARYSAFCHDTAGALFESLSELGYREAETAAMETYLTLAEVVDDRDDFCLTLVWCLMSELDVRLSAAERRAVVEAAADLFCPTATPNPVDATLRHLETVGFVEGFSVRPIPDAEAGGARDADAGPAVRTDARTDARTDGDDSSRTWQLTFGDYALAERTGRIPTLPIAVALLRRAPERTVRFLDGEALSDGRWRLRVWMSPKGDGGRERGSAGLVSVEAVENRWLNDTGASTRP</sequence>
<feature type="domain" description="DUF7552" evidence="3">
    <location>
        <begin position="5"/>
        <end position="79"/>
    </location>
</feature>
<evidence type="ECO:0000313" key="4">
    <source>
        <dbReference type="EMBL" id="MFC7128632.1"/>
    </source>
</evidence>
<dbReference type="Pfam" id="PF24422">
    <property type="entry name" value="DUF7552"/>
    <property type="match status" value="1"/>
</dbReference>
<evidence type="ECO:0000256" key="1">
    <source>
        <dbReference type="SAM" id="MobiDB-lite"/>
    </source>
</evidence>
<evidence type="ECO:0000259" key="3">
    <source>
        <dbReference type="Pfam" id="PF24422"/>
    </source>
</evidence>
<organism evidence="4 5">
    <name type="scientific">Haloferax chudinovii</name>
    <dbReference type="NCBI Taxonomy" id="1109010"/>
    <lineage>
        <taxon>Archaea</taxon>
        <taxon>Methanobacteriati</taxon>
        <taxon>Methanobacteriota</taxon>
        <taxon>Stenosarchaea group</taxon>
        <taxon>Halobacteria</taxon>
        <taxon>Halobacteriales</taxon>
        <taxon>Haloferacaceae</taxon>
        <taxon>Haloferax</taxon>
    </lineage>
</organism>
<feature type="compositionally biased region" description="Basic and acidic residues" evidence="1">
    <location>
        <begin position="223"/>
        <end position="236"/>
    </location>
</feature>
<feature type="region of interest" description="Disordered" evidence="1">
    <location>
        <begin position="207"/>
        <end position="236"/>
    </location>
</feature>
<proteinExistence type="predicted"/>
<dbReference type="InterPro" id="IPR055974">
    <property type="entry name" value="DUF7552"/>
</dbReference>
<dbReference type="EMBL" id="JBHTAB010000002">
    <property type="protein sequence ID" value="MFC7128632.1"/>
    <property type="molecule type" value="Genomic_DNA"/>
</dbReference>
<comment type="caution">
    <text evidence="4">The sequence shown here is derived from an EMBL/GenBank/DDBJ whole genome shotgun (WGS) entry which is preliminary data.</text>
</comment>
<gene>
    <name evidence="4" type="ORF">ACFQI8_04385</name>
</gene>
<protein>
    <submittedName>
        <fullName evidence="4">Uncharacterized protein</fullName>
    </submittedName>
</protein>
<evidence type="ECO:0000313" key="5">
    <source>
        <dbReference type="Proteomes" id="UP001596460"/>
    </source>
</evidence>
<evidence type="ECO:0000259" key="2">
    <source>
        <dbReference type="Pfam" id="PF24420"/>
    </source>
</evidence>
<feature type="domain" description="DUF7551" evidence="2">
    <location>
        <begin position="99"/>
        <end position="298"/>
    </location>
</feature>
<dbReference type="InterPro" id="IPR055973">
    <property type="entry name" value="DUF7551"/>
</dbReference>
<accession>A0ABD5XC32</accession>
<reference evidence="4 5" key="1">
    <citation type="journal article" date="2019" name="Int. J. Syst. Evol. Microbiol.">
        <title>The Global Catalogue of Microorganisms (GCM) 10K type strain sequencing project: providing services to taxonomists for standard genome sequencing and annotation.</title>
        <authorList>
            <consortium name="The Broad Institute Genomics Platform"/>
            <consortium name="The Broad Institute Genome Sequencing Center for Infectious Disease"/>
            <person name="Wu L."/>
            <person name="Ma J."/>
        </authorList>
    </citation>
    <scope>NUCLEOTIDE SEQUENCE [LARGE SCALE GENOMIC DNA]</scope>
    <source>
        <strain evidence="4 5">DSM 26526</strain>
    </source>
</reference>
<dbReference type="Proteomes" id="UP001596460">
    <property type="component" value="Unassembled WGS sequence"/>
</dbReference>
<name>A0ABD5XC32_9EURY</name>
<dbReference type="Pfam" id="PF24420">
    <property type="entry name" value="DUF7551"/>
    <property type="match status" value="1"/>
</dbReference>